<dbReference type="GO" id="GO:0005829">
    <property type="term" value="C:cytosol"/>
    <property type="evidence" value="ECO:0007669"/>
    <property type="project" value="TreeGrafter"/>
</dbReference>
<keyword evidence="12" id="KW-1185">Reference proteome</keyword>
<comment type="similarity">
    <text evidence="9 10">Belongs to the TrpA family.</text>
</comment>
<keyword evidence="7 9" id="KW-0456">Lyase</keyword>
<organism evidence="11 12">
    <name type="scientific">Sphingomonas tagetis</name>
    <dbReference type="NCBI Taxonomy" id="2949092"/>
    <lineage>
        <taxon>Bacteria</taxon>
        <taxon>Pseudomonadati</taxon>
        <taxon>Pseudomonadota</taxon>
        <taxon>Alphaproteobacteria</taxon>
        <taxon>Sphingomonadales</taxon>
        <taxon>Sphingomonadaceae</taxon>
        <taxon>Sphingomonas</taxon>
    </lineage>
</organism>
<evidence type="ECO:0000256" key="1">
    <source>
        <dbReference type="ARBA" id="ARBA00003365"/>
    </source>
</evidence>
<dbReference type="EC" id="4.2.1.20" evidence="9"/>
<keyword evidence="4 9" id="KW-0028">Amino-acid biosynthesis</keyword>
<comment type="caution">
    <text evidence="11">The sequence shown here is derived from an EMBL/GenBank/DDBJ whole genome shotgun (WGS) entry which is preliminary data.</text>
</comment>
<dbReference type="InterPro" id="IPR011060">
    <property type="entry name" value="RibuloseP-bd_barrel"/>
</dbReference>
<reference evidence="11" key="1">
    <citation type="submission" date="2022-05" db="EMBL/GenBank/DDBJ databases">
        <title>Sphingomonas sp. strain MG17 Genome sequencing and assembly.</title>
        <authorList>
            <person name="Kim I."/>
        </authorList>
    </citation>
    <scope>NUCLEOTIDE SEQUENCE</scope>
    <source>
        <strain evidence="11">MG17</strain>
    </source>
</reference>
<dbReference type="AlphaFoldDB" id="A0A9X2HJ15"/>
<keyword evidence="6 9" id="KW-0057">Aromatic amino acid biosynthesis</keyword>
<evidence type="ECO:0000256" key="4">
    <source>
        <dbReference type="ARBA" id="ARBA00022605"/>
    </source>
</evidence>
<name>A0A9X2HJ15_9SPHN</name>
<evidence type="ECO:0000256" key="5">
    <source>
        <dbReference type="ARBA" id="ARBA00022822"/>
    </source>
</evidence>
<sequence>MTRLATAFTNARAQSRAALVTFVTAGDGDTAAILDALVEGGADVIELGMPFTDPMADGPAIQAANLRSLASGTRTSDVLAIAAAFRHRHPETPLVLMGYANTMTRPTPAAFAKSAADAGVDGAIIVDIPPEEAQELVPFGEHGIAVIRLATPTTDAARLPAVLEGASGFLYYVSVAGITGLQQAAQDSIESAVARLKAATDLPVAVGFGVRTPEQAAAIGRVADGVVVGSAIIDQIAQHGEDAPAAVRAYIESLSAALAAPKEHAA</sequence>
<comment type="function">
    <text evidence="1 9">The alpha subunit is responsible for the aldol cleavage of indoleglycerol phosphate to indole and glyceraldehyde 3-phosphate.</text>
</comment>
<accession>A0A9X2HJ15</accession>
<keyword evidence="5 9" id="KW-0822">Tryptophan biosynthesis</keyword>
<proteinExistence type="inferred from homology"/>
<dbReference type="InterPro" id="IPR002028">
    <property type="entry name" value="Trp_synthase_suA"/>
</dbReference>
<dbReference type="Pfam" id="PF00290">
    <property type="entry name" value="Trp_syntA"/>
    <property type="match status" value="1"/>
</dbReference>
<dbReference type="EMBL" id="JAMLDX010000001">
    <property type="protein sequence ID" value="MCP3728869.1"/>
    <property type="molecule type" value="Genomic_DNA"/>
</dbReference>
<protein>
    <recommendedName>
        <fullName evidence="9">Tryptophan synthase alpha chain</fullName>
        <ecNumber evidence="9">4.2.1.20</ecNumber>
    </recommendedName>
</protein>
<evidence type="ECO:0000256" key="2">
    <source>
        <dbReference type="ARBA" id="ARBA00004733"/>
    </source>
</evidence>
<evidence type="ECO:0000256" key="10">
    <source>
        <dbReference type="RuleBase" id="RU003662"/>
    </source>
</evidence>
<dbReference type="Proteomes" id="UP001139451">
    <property type="component" value="Unassembled WGS sequence"/>
</dbReference>
<dbReference type="FunFam" id="3.20.20.70:FF:000037">
    <property type="entry name" value="Tryptophan synthase alpha chain"/>
    <property type="match status" value="1"/>
</dbReference>
<evidence type="ECO:0000313" key="11">
    <source>
        <dbReference type="EMBL" id="MCP3728869.1"/>
    </source>
</evidence>
<dbReference type="InterPro" id="IPR018204">
    <property type="entry name" value="Trp_synthase_alpha_AS"/>
</dbReference>
<evidence type="ECO:0000256" key="9">
    <source>
        <dbReference type="HAMAP-Rule" id="MF_00131"/>
    </source>
</evidence>
<dbReference type="PANTHER" id="PTHR43406">
    <property type="entry name" value="TRYPTOPHAN SYNTHASE, ALPHA CHAIN"/>
    <property type="match status" value="1"/>
</dbReference>
<gene>
    <name evidence="9 11" type="primary">trpA</name>
    <name evidence="11" type="ORF">M9978_00355</name>
</gene>
<dbReference type="PROSITE" id="PS00167">
    <property type="entry name" value="TRP_SYNTHASE_ALPHA"/>
    <property type="match status" value="1"/>
</dbReference>
<comment type="pathway">
    <text evidence="2 9">Amino-acid biosynthesis; L-tryptophan biosynthesis; L-tryptophan from chorismate: step 5/5.</text>
</comment>
<feature type="active site" description="Proton acceptor" evidence="9">
    <location>
        <position position="57"/>
    </location>
</feature>
<evidence type="ECO:0000256" key="7">
    <source>
        <dbReference type="ARBA" id="ARBA00023239"/>
    </source>
</evidence>
<evidence type="ECO:0000256" key="3">
    <source>
        <dbReference type="ARBA" id="ARBA00011270"/>
    </source>
</evidence>
<dbReference type="SUPFAM" id="SSF51366">
    <property type="entry name" value="Ribulose-phoshate binding barrel"/>
    <property type="match status" value="1"/>
</dbReference>
<dbReference type="PANTHER" id="PTHR43406:SF1">
    <property type="entry name" value="TRYPTOPHAN SYNTHASE ALPHA CHAIN, CHLOROPLASTIC"/>
    <property type="match status" value="1"/>
</dbReference>
<dbReference type="NCBIfam" id="TIGR00262">
    <property type="entry name" value="trpA"/>
    <property type="match status" value="1"/>
</dbReference>
<comment type="catalytic activity">
    <reaction evidence="8 9">
        <text>(1S,2R)-1-C-(indol-3-yl)glycerol 3-phosphate + L-serine = D-glyceraldehyde 3-phosphate + L-tryptophan + H2O</text>
        <dbReference type="Rhea" id="RHEA:10532"/>
        <dbReference type="ChEBI" id="CHEBI:15377"/>
        <dbReference type="ChEBI" id="CHEBI:33384"/>
        <dbReference type="ChEBI" id="CHEBI:57912"/>
        <dbReference type="ChEBI" id="CHEBI:58866"/>
        <dbReference type="ChEBI" id="CHEBI:59776"/>
        <dbReference type="EC" id="4.2.1.20"/>
    </reaction>
</comment>
<dbReference type="RefSeq" id="WP_254290805.1">
    <property type="nucleotide sequence ID" value="NZ_JAMLDX010000001.1"/>
</dbReference>
<dbReference type="HAMAP" id="MF_00131">
    <property type="entry name" value="Trp_synth_alpha"/>
    <property type="match status" value="1"/>
</dbReference>
<dbReference type="Gene3D" id="3.20.20.70">
    <property type="entry name" value="Aldolase class I"/>
    <property type="match status" value="1"/>
</dbReference>
<comment type="subunit">
    <text evidence="3 9">Tetramer of two alpha and two beta chains.</text>
</comment>
<evidence type="ECO:0000256" key="8">
    <source>
        <dbReference type="ARBA" id="ARBA00049047"/>
    </source>
</evidence>
<dbReference type="GO" id="GO:0004834">
    <property type="term" value="F:tryptophan synthase activity"/>
    <property type="evidence" value="ECO:0007669"/>
    <property type="project" value="UniProtKB-UniRule"/>
</dbReference>
<dbReference type="CDD" id="cd04724">
    <property type="entry name" value="Tryptophan_synthase_alpha"/>
    <property type="match status" value="1"/>
</dbReference>
<evidence type="ECO:0000256" key="6">
    <source>
        <dbReference type="ARBA" id="ARBA00023141"/>
    </source>
</evidence>
<feature type="active site" description="Proton acceptor" evidence="9">
    <location>
        <position position="46"/>
    </location>
</feature>
<dbReference type="InterPro" id="IPR013785">
    <property type="entry name" value="Aldolase_TIM"/>
</dbReference>
<evidence type="ECO:0000313" key="12">
    <source>
        <dbReference type="Proteomes" id="UP001139451"/>
    </source>
</evidence>